<protein>
    <submittedName>
        <fullName evidence="1">Uncharacterized protein</fullName>
    </submittedName>
</protein>
<dbReference type="AlphaFoldDB" id="A0A8S0QVA5"/>
<dbReference type="OrthoDB" id="1679286at2759"/>
<dbReference type="Gramene" id="OE9A024931T1">
    <property type="protein sequence ID" value="OE9A024931C1"/>
    <property type="gene ID" value="OE9A024931"/>
</dbReference>
<organism evidence="1 2">
    <name type="scientific">Olea europaea subsp. europaea</name>
    <dbReference type="NCBI Taxonomy" id="158383"/>
    <lineage>
        <taxon>Eukaryota</taxon>
        <taxon>Viridiplantae</taxon>
        <taxon>Streptophyta</taxon>
        <taxon>Embryophyta</taxon>
        <taxon>Tracheophyta</taxon>
        <taxon>Spermatophyta</taxon>
        <taxon>Magnoliopsida</taxon>
        <taxon>eudicotyledons</taxon>
        <taxon>Gunneridae</taxon>
        <taxon>Pentapetalae</taxon>
        <taxon>asterids</taxon>
        <taxon>lamiids</taxon>
        <taxon>Lamiales</taxon>
        <taxon>Oleaceae</taxon>
        <taxon>Oleeae</taxon>
        <taxon>Olea</taxon>
    </lineage>
</organism>
<reference evidence="1 2" key="1">
    <citation type="submission" date="2019-12" db="EMBL/GenBank/DDBJ databases">
        <authorList>
            <person name="Alioto T."/>
            <person name="Alioto T."/>
            <person name="Gomez Garrido J."/>
        </authorList>
    </citation>
    <scope>NUCLEOTIDE SEQUENCE [LARGE SCALE GENOMIC DNA]</scope>
</reference>
<sequence>MGNLCGKKQVVQSALKAEQSGRSSILRVKVRMRVNELQELMEKAEKTENGDDADNKLGRLILRECLDGRLQTRVTPALEVKYINHTSLPTIKEY</sequence>
<gene>
    <name evidence="1" type="ORF">OLEA9_A024931</name>
</gene>
<evidence type="ECO:0000313" key="2">
    <source>
        <dbReference type="Proteomes" id="UP000594638"/>
    </source>
</evidence>
<evidence type="ECO:0000313" key="1">
    <source>
        <dbReference type="EMBL" id="CAA2970248.1"/>
    </source>
</evidence>
<keyword evidence="2" id="KW-1185">Reference proteome</keyword>
<dbReference type="EMBL" id="CACTIH010001966">
    <property type="protein sequence ID" value="CAA2970248.1"/>
    <property type="molecule type" value="Genomic_DNA"/>
</dbReference>
<proteinExistence type="predicted"/>
<comment type="caution">
    <text evidence="1">The sequence shown here is derived from an EMBL/GenBank/DDBJ whole genome shotgun (WGS) entry which is preliminary data.</text>
</comment>
<accession>A0A8S0QVA5</accession>
<name>A0A8S0QVA5_OLEEU</name>
<dbReference type="Proteomes" id="UP000594638">
    <property type="component" value="Unassembled WGS sequence"/>
</dbReference>